<dbReference type="AlphaFoldDB" id="A0A7Z0EBB7"/>
<evidence type="ECO:0000313" key="2">
    <source>
        <dbReference type="Proteomes" id="UP000537260"/>
    </source>
</evidence>
<name>A0A7Z0EBB7_9MICO</name>
<reference evidence="1 2" key="1">
    <citation type="submission" date="2020-07" db="EMBL/GenBank/DDBJ databases">
        <title>Sequencing the genomes of 1000 actinobacteria strains.</title>
        <authorList>
            <person name="Klenk H.-P."/>
        </authorList>
    </citation>
    <scope>NUCLEOTIDE SEQUENCE [LARGE SCALE GENOMIC DNA]</scope>
    <source>
        <strain evidence="1 2">LI1</strain>
    </source>
</reference>
<evidence type="ECO:0000313" key="1">
    <source>
        <dbReference type="EMBL" id="NYJ18498.1"/>
    </source>
</evidence>
<organism evidence="1 2">
    <name type="scientific">Glaciibacter psychrotolerans</name>
    <dbReference type="NCBI Taxonomy" id="670054"/>
    <lineage>
        <taxon>Bacteria</taxon>
        <taxon>Bacillati</taxon>
        <taxon>Actinomycetota</taxon>
        <taxon>Actinomycetes</taxon>
        <taxon>Micrococcales</taxon>
        <taxon>Microbacteriaceae</taxon>
        <taxon>Glaciibacter</taxon>
    </lineage>
</organism>
<proteinExistence type="predicted"/>
<protein>
    <submittedName>
        <fullName evidence="1">Uncharacterized protein</fullName>
    </submittedName>
</protein>
<sequence>MVAQIMVPCRGILSFLMLKLDRLYVPTSRIGRPDFRPNLGLVKRGSQPFYGATTFNPRASVRITTALRAHTQTIGEG</sequence>
<gene>
    <name evidence="1" type="ORF">HNR05_000289</name>
</gene>
<dbReference type="Proteomes" id="UP000537260">
    <property type="component" value="Unassembled WGS sequence"/>
</dbReference>
<keyword evidence="2" id="KW-1185">Reference proteome</keyword>
<accession>A0A7Z0EBB7</accession>
<comment type="caution">
    <text evidence="1">The sequence shown here is derived from an EMBL/GenBank/DDBJ whole genome shotgun (WGS) entry which is preliminary data.</text>
</comment>
<dbReference type="EMBL" id="JACCFM010000001">
    <property type="protein sequence ID" value="NYJ18498.1"/>
    <property type="molecule type" value="Genomic_DNA"/>
</dbReference>